<reference evidence="2 3" key="1">
    <citation type="journal article" date="2023" name="Sci. Data">
        <title>Genome assembly of the Korean intertidal mud-creeper Batillaria attramentaria.</title>
        <authorList>
            <person name="Patra A.K."/>
            <person name="Ho P.T."/>
            <person name="Jun S."/>
            <person name="Lee S.J."/>
            <person name="Kim Y."/>
            <person name="Won Y.J."/>
        </authorList>
    </citation>
    <scope>NUCLEOTIDE SEQUENCE [LARGE SCALE GENOMIC DNA]</scope>
    <source>
        <strain evidence="2">Wonlab-2016</strain>
    </source>
</reference>
<gene>
    <name evidence="2" type="ORF">BaRGS_00015041</name>
</gene>
<dbReference type="EMBL" id="JACVVK020000090">
    <property type="protein sequence ID" value="KAK7493712.1"/>
    <property type="molecule type" value="Genomic_DNA"/>
</dbReference>
<dbReference type="AlphaFoldDB" id="A0ABD0L2S5"/>
<feature type="non-terminal residue" evidence="2">
    <location>
        <position position="92"/>
    </location>
</feature>
<feature type="transmembrane region" description="Helical" evidence="1">
    <location>
        <begin position="15"/>
        <end position="33"/>
    </location>
</feature>
<dbReference type="Proteomes" id="UP001519460">
    <property type="component" value="Unassembled WGS sequence"/>
</dbReference>
<organism evidence="2 3">
    <name type="scientific">Batillaria attramentaria</name>
    <dbReference type="NCBI Taxonomy" id="370345"/>
    <lineage>
        <taxon>Eukaryota</taxon>
        <taxon>Metazoa</taxon>
        <taxon>Spiralia</taxon>
        <taxon>Lophotrochozoa</taxon>
        <taxon>Mollusca</taxon>
        <taxon>Gastropoda</taxon>
        <taxon>Caenogastropoda</taxon>
        <taxon>Sorbeoconcha</taxon>
        <taxon>Cerithioidea</taxon>
        <taxon>Batillariidae</taxon>
        <taxon>Batillaria</taxon>
    </lineage>
</organism>
<keyword evidence="1" id="KW-0472">Membrane</keyword>
<name>A0ABD0L2S5_9CAEN</name>
<keyword evidence="3" id="KW-1185">Reference proteome</keyword>
<sequence>MRSGNEDNTVAPDVLIMKFVLLFALVAVAYAQFGGHLTLESLVQHEIHALVEADTAHALTQDSCVAKCDAEFAMLDAHDEQALDHLCARACE</sequence>
<keyword evidence="1" id="KW-0812">Transmembrane</keyword>
<keyword evidence="1" id="KW-1133">Transmembrane helix</keyword>
<proteinExistence type="predicted"/>
<evidence type="ECO:0000313" key="2">
    <source>
        <dbReference type="EMBL" id="KAK7493712.1"/>
    </source>
</evidence>
<accession>A0ABD0L2S5</accession>
<evidence type="ECO:0000256" key="1">
    <source>
        <dbReference type="SAM" id="Phobius"/>
    </source>
</evidence>
<comment type="caution">
    <text evidence="2">The sequence shown here is derived from an EMBL/GenBank/DDBJ whole genome shotgun (WGS) entry which is preliminary data.</text>
</comment>
<protein>
    <submittedName>
        <fullName evidence="2">Uncharacterized protein</fullName>
    </submittedName>
</protein>
<evidence type="ECO:0000313" key="3">
    <source>
        <dbReference type="Proteomes" id="UP001519460"/>
    </source>
</evidence>